<evidence type="ECO:0000259" key="3">
    <source>
        <dbReference type="Pfam" id="PF01494"/>
    </source>
</evidence>
<keyword evidence="5" id="KW-1185">Reference proteome</keyword>
<dbReference type="EMBL" id="BAABAS010000003">
    <property type="protein sequence ID" value="GAA4224479.1"/>
    <property type="molecule type" value="Genomic_DNA"/>
</dbReference>
<dbReference type="PANTHER" id="PTHR43747">
    <property type="entry name" value="FAD-BINDING PROTEIN"/>
    <property type="match status" value="1"/>
</dbReference>
<protein>
    <submittedName>
        <fullName evidence="4">Tryptophan 7-halogenase</fullName>
    </submittedName>
</protein>
<evidence type="ECO:0000313" key="4">
    <source>
        <dbReference type="EMBL" id="GAA4224479.1"/>
    </source>
</evidence>
<dbReference type="PRINTS" id="PR00420">
    <property type="entry name" value="RNGMNOXGNASE"/>
</dbReference>
<accession>A0ABP8BT54</accession>
<sequence length="553" mass="63350">MTANDQKLYDVAILGSGFAGSMLGAILARNGAKVLLLDAKSHPKFAIGESTIPNMLVTLRTMALRYDVPELMTLSTFTGCQKIISASHGQKLHFGFMNHQEGQPQDPRQLTMFNFPKLLLHPAAHMLRQDTDAYLYNVAVKYGCATRTDFTADDIDVDGSGVTIGSSRGEELRARYLVDASGFKSVVANKFGLREDPCRYRHHSRSMWNHMLDTPKTDDVFRRRRADTPPVPWYDGTVHHLFDHGWFWLIAFDNHSSSRNPLCSVGLTLDERTYPRPKDMTAEEDFWHHVNRFPDLRRQFEGVKPVREWVSTDRIQYSSSRTVGDRWMLLAHAAAFIDPLFSRGLHNTCEAINIVAWRILRAVTDDDFSAERFDVVDRRQQALFDGNDKLVNAAYQSFSSHELWSAVFRVWAWGSNAGTFRALEALRRWRKDGGSNHLLELEEVENPGLHWSDHEGYAELFDEMVAQCDAYDAGKISGLEAADAVYDHMENASFVPRHWGWTERELRFINPTLPRVARTMWWAARKAPPDVRRLMLGFLRESTREMVRGRRVL</sequence>
<dbReference type="PANTHER" id="PTHR43747:SF5">
    <property type="entry name" value="FAD-BINDING DOMAIN-CONTAINING PROTEIN"/>
    <property type="match status" value="1"/>
</dbReference>
<feature type="domain" description="FAD-binding" evidence="3">
    <location>
        <begin position="9"/>
        <end position="194"/>
    </location>
</feature>
<dbReference type="SUPFAM" id="SSF51905">
    <property type="entry name" value="FAD/NAD(P)-binding domain"/>
    <property type="match status" value="1"/>
</dbReference>
<evidence type="ECO:0000256" key="2">
    <source>
        <dbReference type="ARBA" id="ARBA00038396"/>
    </source>
</evidence>
<comment type="similarity">
    <text evidence="2">Belongs to the flavin-dependent halogenase family. Bacterial tryptophan halogenase subfamily.</text>
</comment>
<organism evidence="4 5">
    <name type="scientific">Actinomadura meridiana</name>
    <dbReference type="NCBI Taxonomy" id="559626"/>
    <lineage>
        <taxon>Bacteria</taxon>
        <taxon>Bacillati</taxon>
        <taxon>Actinomycetota</taxon>
        <taxon>Actinomycetes</taxon>
        <taxon>Streptosporangiales</taxon>
        <taxon>Thermomonosporaceae</taxon>
        <taxon>Actinomadura</taxon>
    </lineage>
</organism>
<dbReference type="Proteomes" id="UP001501710">
    <property type="component" value="Unassembled WGS sequence"/>
</dbReference>
<evidence type="ECO:0000313" key="5">
    <source>
        <dbReference type="Proteomes" id="UP001501710"/>
    </source>
</evidence>
<dbReference type="RefSeq" id="WP_344888604.1">
    <property type="nucleotide sequence ID" value="NZ_BAABAS010000003.1"/>
</dbReference>
<gene>
    <name evidence="4" type="ORF">GCM10022254_03990</name>
</gene>
<dbReference type="InterPro" id="IPR050816">
    <property type="entry name" value="Flavin-dep_Halogenase_NPB"/>
</dbReference>
<dbReference type="Pfam" id="PF01494">
    <property type="entry name" value="FAD_binding_3"/>
    <property type="match status" value="1"/>
</dbReference>
<name>A0ABP8BT54_9ACTN</name>
<proteinExistence type="inferred from homology"/>
<comment type="caution">
    <text evidence="4">The sequence shown here is derived from an EMBL/GenBank/DDBJ whole genome shotgun (WGS) entry which is preliminary data.</text>
</comment>
<dbReference type="InterPro" id="IPR036188">
    <property type="entry name" value="FAD/NAD-bd_sf"/>
</dbReference>
<keyword evidence="1" id="KW-0560">Oxidoreductase</keyword>
<reference evidence="5" key="1">
    <citation type="journal article" date="2019" name="Int. J. Syst. Evol. Microbiol.">
        <title>The Global Catalogue of Microorganisms (GCM) 10K type strain sequencing project: providing services to taxonomists for standard genome sequencing and annotation.</title>
        <authorList>
            <consortium name="The Broad Institute Genomics Platform"/>
            <consortium name="The Broad Institute Genome Sequencing Center for Infectious Disease"/>
            <person name="Wu L."/>
            <person name="Ma J."/>
        </authorList>
    </citation>
    <scope>NUCLEOTIDE SEQUENCE [LARGE SCALE GENOMIC DNA]</scope>
    <source>
        <strain evidence="5">JCM 17440</strain>
    </source>
</reference>
<evidence type="ECO:0000256" key="1">
    <source>
        <dbReference type="ARBA" id="ARBA00023002"/>
    </source>
</evidence>
<dbReference type="Gene3D" id="3.50.50.60">
    <property type="entry name" value="FAD/NAD(P)-binding domain"/>
    <property type="match status" value="1"/>
</dbReference>
<dbReference type="InterPro" id="IPR002938">
    <property type="entry name" value="FAD-bd"/>
</dbReference>